<dbReference type="InterPro" id="IPR014710">
    <property type="entry name" value="RmlC-like_jellyroll"/>
</dbReference>
<keyword evidence="1 2" id="KW-0413">Isomerase</keyword>
<gene>
    <name evidence="2" type="ORF">FB473_000393</name>
</gene>
<dbReference type="PANTHER" id="PTHR39193:SF1">
    <property type="entry name" value="5-DEOXY-GLUCURONATE ISOMERASE"/>
    <property type="match status" value="1"/>
</dbReference>
<evidence type="ECO:0000256" key="1">
    <source>
        <dbReference type="ARBA" id="ARBA00023235"/>
    </source>
</evidence>
<dbReference type="Proteomes" id="UP000749311">
    <property type="component" value="Unassembled WGS sequence"/>
</dbReference>
<comment type="caution">
    <text evidence="2">The sequence shown here is derived from an EMBL/GenBank/DDBJ whole genome shotgun (WGS) entry which is preliminary data.</text>
</comment>
<dbReference type="InterPro" id="IPR024203">
    <property type="entry name" value="Deoxy-glucuronate_isom_IolB"/>
</dbReference>
<dbReference type="Gene3D" id="2.60.120.10">
    <property type="entry name" value="Jelly Rolls"/>
    <property type="match status" value="1"/>
</dbReference>
<dbReference type="InterPro" id="IPR021120">
    <property type="entry name" value="KduI/IolB_isomerase"/>
</dbReference>
<organism evidence="2 3">
    <name type="scientific">Brooklawnia cerclae</name>
    <dbReference type="NCBI Taxonomy" id="349934"/>
    <lineage>
        <taxon>Bacteria</taxon>
        <taxon>Bacillati</taxon>
        <taxon>Actinomycetota</taxon>
        <taxon>Actinomycetes</taxon>
        <taxon>Propionibacteriales</taxon>
        <taxon>Propionibacteriaceae</taxon>
        <taxon>Brooklawnia</taxon>
    </lineage>
</organism>
<protein>
    <submittedName>
        <fullName evidence="2">5-deoxy-glucuronate isomerase</fullName>
        <ecNumber evidence="2">5.3.1.30</ecNumber>
    </submittedName>
</protein>
<dbReference type="InterPro" id="IPR011051">
    <property type="entry name" value="RmlC_Cupin_sf"/>
</dbReference>
<dbReference type="EC" id="5.3.1.30" evidence="2"/>
<dbReference type="RefSeq" id="WP_167164338.1">
    <property type="nucleotide sequence ID" value="NZ_BAAAOO010000017.1"/>
</dbReference>
<dbReference type="EMBL" id="JAAMOZ010000001">
    <property type="protein sequence ID" value="NIH55748.1"/>
    <property type="molecule type" value="Genomic_DNA"/>
</dbReference>
<keyword evidence="3" id="KW-1185">Reference proteome</keyword>
<proteinExistence type="predicted"/>
<name>A0ABX0SEL6_9ACTN</name>
<dbReference type="SUPFAM" id="SSF51182">
    <property type="entry name" value="RmlC-like cupins"/>
    <property type="match status" value="1"/>
</dbReference>
<dbReference type="PANTHER" id="PTHR39193">
    <property type="entry name" value="5-DEOXY-GLUCURONATE ISOMERASE"/>
    <property type="match status" value="1"/>
</dbReference>
<reference evidence="2 3" key="1">
    <citation type="submission" date="2020-02" db="EMBL/GenBank/DDBJ databases">
        <title>Sequencing the genomes of 1000 actinobacteria strains.</title>
        <authorList>
            <person name="Klenk H.-P."/>
        </authorList>
    </citation>
    <scope>NUCLEOTIDE SEQUENCE [LARGE SCALE GENOMIC DNA]</scope>
    <source>
        <strain evidence="2 3">DSM 19609</strain>
    </source>
</reference>
<sequence>MNSVHLLPDQLRDRLEPGDLGQELTSAQRIEPGAEVTSVATGEEEMVAIVIRGSVSFACSTTRGTAVTRDMVYVPRRSTLGLTSTDGGAVMCYWVPCDRDTSFAHIAFADVDADPARHHVYGDQATGSRRDVWDAIDAGFDSQRMLVGLCSGRPGGWTAWPPHEHAEQREETYVYFGMGDAFGVQLVYDDGPGMDRPANVALVQEGHLVSVPGGYHPSVGCPAGPISYAYFMASRRKEAREFMDLTIQPRFGTTFD</sequence>
<accession>A0ABX0SEL6</accession>
<evidence type="ECO:0000313" key="3">
    <source>
        <dbReference type="Proteomes" id="UP000749311"/>
    </source>
</evidence>
<evidence type="ECO:0000313" key="2">
    <source>
        <dbReference type="EMBL" id="NIH55748.1"/>
    </source>
</evidence>
<dbReference type="GO" id="GO:0102482">
    <property type="term" value="F:5-deoxy-D-glucuronate isomerase activity"/>
    <property type="evidence" value="ECO:0007669"/>
    <property type="project" value="UniProtKB-EC"/>
</dbReference>
<dbReference type="Pfam" id="PF04962">
    <property type="entry name" value="KduI"/>
    <property type="match status" value="1"/>
</dbReference>